<reference evidence="3" key="1">
    <citation type="submission" date="2018-05" db="EMBL/GenBank/DDBJ databases">
        <authorList>
            <person name="Lanie J.A."/>
            <person name="Ng W.-L."/>
            <person name="Kazmierczak K.M."/>
            <person name="Andrzejewski T.M."/>
            <person name="Davidsen T.M."/>
            <person name="Wayne K.J."/>
            <person name="Tettelin H."/>
            <person name="Glass J.I."/>
            <person name="Rusch D."/>
            <person name="Podicherti R."/>
            <person name="Tsui H.-C.T."/>
            <person name="Winkler M.E."/>
        </authorList>
    </citation>
    <scope>NUCLEOTIDE SEQUENCE</scope>
</reference>
<dbReference type="Pfam" id="PF14240">
    <property type="entry name" value="YHYH"/>
    <property type="match status" value="1"/>
</dbReference>
<dbReference type="EMBL" id="UINC01208695">
    <property type="protein sequence ID" value="SVE31365.1"/>
    <property type="molecule type" value="Genomic_DNA"/>
</dbReference>
<evidence type="ECO:0000256" key="1">
    <source>
        <dbReference type="SAM" id="MobiDB-lite"/>
    </source>
</evidence>
<dbReference type="AlphaFoldDB" id="A0A383CI14"/>
<feature type="non-terminal residue" evidence="3">
    <location>
        <position position="241"/>
    </location>
</feature>
<name>A0A383CI14_9ZZZZ</name>
<dbReference type="InterPro" id="IPR025924">
    <property type="entry name" value="YHYH_dom"/>
</dbReference>
<organism evidence="3">
    <name type="scientific">marine metagenome</name>
    <dbReference type="NCBI Taxonomy" id="408172"/>
    <lineage>
        <taxon>unclassified sequences</taxon>
        <taxon>metagenomes</taxon>
        <taxon>ecological metagenomes</taxon>
    </lineage>
</organism>
<accession>A0A383CI14</accession>
<protein>
    <recommendedName>
        <fullName evidence="2">YHYH domain-containing protein</fullName>
    </recommendedName>
</protein>
<evidence type="ECO:0000313" key="3">
    <source>
        <dbReference type="EMBL" id="SVE31365.1"/>
    </source>
</evidence>
<feature type="domain" description="YHYH" evidence="2">
    <location>
        <begin position="1"/>
        <end position="76"/>
    </location>
</feature>
<evidence type="ECO:0000259" key="2">
    <source>
        <dbReference type="Pfam" id="PF14240"/>
    </source>
</evidence>
<feature type="non-terminal residue" evidence="3">
    <location>
        <position position="1"/>
    </location>
</feature>
<sequence length="241" mass="25373">GFSFDGYPIYGSYGWEGDGSVKLLRSSYLLNDGAAGENGIQDYHFEAGSGDLDACNGRFSATPEFPDGIYHYYSTPPVADGDGAISTNNAFPYFIYCYRGVPDLSNTNNGGGGEPPGGGPPDDDEDGVSNGWDNCADTPTTVWPDGEPIFPRGCTQAQYDAAGQEPVLDAYSGNNPPAPPDSDGDGIVDPDDECAESPYGEPVYRNGCTFTQNGGTVSTPLEEVCLGDHSGLAQHIHIMLV</sequence>
<proteinExistence type="predicted"/>
<gene>
    <name evidence="3" type="ORF">METZ01_LOCUS484219</name>
</gene>
<feature type="region of interest" description="Disordered" evidence="1">
    <location>
        <begin position="107"/>
        <end position="147"/>
    </location>
</feature>